<dbReference type="Proteomes" id="UP000030001">
    <property type="component" value="Unassembled WGS sequence"/>
</dbReference>
<evidence type="ECO:0000313" key="1">
    <source>
        <dbReference type="EMBL" id="KGL67146.1"/>
    </source>
</evidence>
<comment type="caution">
    <text evidence="1">The sequence shown here is derived from an EMBL/GenBank/DDBJ whole genome shotgun (WGS) entry which is preliminary data.</text>
</comment>
<sequence length="95" mass="11089">MKTNRLRSVKTERFFCAKNRLLKVLKNEFIARKGLAPLPWVFIFEIFEGGGMFKPLPRLNLTPFSTLFRTFARLTISTSQCVRVQFWAVCRVMTA</sequence>
<evidence type="ECO:0000313" key="2">
    <source>
        <dbReference type="Proteomes" id="UP000030001"/>
    </source>
</evidence>
<protein>
    <submittedName>
        <fullName evidence="1">Uncharacterized protein</fullName>
    </submittedName>
</protein>
<gene>
    <name evidence="1" type="ORF">LX03_03230</name>
</gene>
<accession>A0A099YCJ3</accession>
<proteinExistence type="predicted"/>
<dbReference type="AlphaFoldDB" id="A0A099YCJ3"/>
<dbReference type="EMBL" id="JROC01000027">
    <property type="protein sequence ID" value="KGL67146.1"/>
    <property type="molecule type" value="Genomic_DNA"/>
</dbReference>
<name>A0A099YCJ3_LIMMU</name>
<organism evidence="1 2">
    <name type="scientific">Limosilactobacillus mucosae</name>
    <name type="common">Lactobacillus mucosae</name>
    <dbReference type="NCBI Taxonomy" id="97478"/>
    <lineage>
        <taxon>Bacteria</taxon>
        <taxon>Bacillati</taxon>
        <taxon>Bacillota</taxon>
        <taxon>Bacilli</taxon>
        <taxon>Lactobacillales</taxon>
        <taxon>Lactobacillaceae</taxon>
        <taxon>Limosilactobacillus</taxon>
    </lineage>
</organism>
<reference evidence="1 2" key="1">
    <citation type="submission" date="2014-09" db="EMBL/GenBank/DDBJ databases">
        <title>Lactobacillus mucosae CRL573 Genome Sequencing.</title>
        <authorList>
            <person name="Bleckwedel J."/>
            <person name="Teran L.C."/>
            <person name="Bonacina J."/>
            <person name="Saavedra L."/>
            <person name="Mozzi F.B."/>
            <person name="Raya R.R."/>
        </authorList>
    </citation>
    <scope>NUCLEOTIDE SEQUENCE [LARGE SCALE GENOMIC DNA]</scope>
    <source>
        <strain evidence="1 2">CRL573</strain>
    </source>
</reference>